<sequence length="126" mass="14168">MGTLRLQKKRIYDPPAKTDGLRVLADRLWPRGVAKADAQIDVWPKSLTPSSELRKWFHADPTRYDQFVPKYQAELDDQAADVDAFLSQYGQQTVTLLTAAKDLQQGHLSVLQAYLEQASAKRAATP</sequence>
<dbReference type="EMBL" id="PUIB01000021">
    <property type="protein sequence ID" value="PQO30164.1"/>
    <property type="molecule type" value="Genomic_DNA"/>
</dbReference>
<dbReference type="Pfam" id="PF22752">
    <property type="entry name" value="DUF488-N3i"/>
    <property type="match status" value="1"/>
</dbReference>
<evidence type="ECO:0000313" key="4">
    <source>
        <dbReference type="Proteomes" id="UP000239388"/>
    </source>
</evidence>
<reference evidence="3 4" key="1">
    <citation type="submission" date="2018-02" db="EMBL/GenBank/DDBJ databases">
        <title>Comparative genomes isolates from brazilian mangrove.</title>
        <authorList>
            <person name="Araujo J.E."/>
            <person name="Taketani R.G."/>
            <person name="Silva M.C.P."/>
            <person name="Loureco M.V."/>
            <person name="Andreote F.D."/>
        </authorList>
    </citation>
    <scope>NUCLEOTIDE SEQUENCE [LARGE SCALE GENOMIC DNA]</scope>
    <source>
        <strain evidence="1 4">NAP PRIS-MGV</strain>
        <strain evidence="2 3">Nap-Phe MGV</strain>
    </source>
</reference>
<accession>A0A2S8FE10</accession>
<comment type="caution">
    <text evidence="1">The sequence shown here is derived from an EMBL/GenBank/DDBJ whole genome shotgun (WGS) entry which is preliminary data.</text>
</comment>
<dbReference type="PANTHER" id="PTHR36849">
    <property type="entry name" value="CYTOPLASMIC PROTEIN-RELATED"/>
    <property type="match status" value="1"/>
</dbReference>
<gene>
    <name evidence="2" type="ORF">C5Y93_26305</name>
    <name evidence="1" type="ORF">C5Y98_21695</name>
</gene>
<dbReference type="OrthoDB" id="9790745at2"/>
<evidence type="ECO:0000313" key="2">
    <source>
        <dbReference type="EMBL" id="PQO43215.1"/>
    </source>
</evidence>
<dbReference type="Proteomes" id="UP000237819">
    <property type="component" value="Unassembled WGS sequence"/>
</dbReference>
<dbReference type="PANTHER" id="PTHR36849:SF1">
    <property type="entry name" value="CYTOPLASMIC PROTEIN"/>
    <property type="match status" value="1"/>
</dbReference>
<evidence type="ECO:0000313" key="3">
    <source>
        <dbReference type="Proteomes" id="UP000237819"/>
    </source>
</evidence>
<dbReference type="EMBL" id="PUHZ01000024">
    <property type="protein sequence ID" value="PQO43215.1"/>
    <property type="molecule type" value="Genomic_DNA"/>
</dbReference>
<dbReference type="Proteomes" id="UP000239388">
    <property type="component" value="Unassembled WGS sequence"/>
</dbReference>
<proteinExistence type="predicted"/>
<protein>
    <submittedName>
        <fullName evidence="1">DUF488 domain-containing protein</fullName>
    </submittedName>
</protein>
<dbReference type="InterPro" id="IPR052552">
    <property type="entry name" value="YeaO-like"/>
</dbReference>
<dbReference type="AlphaFoldDB" id="A0A2S8FE10"/>
<organism evidence="1 4">
    <name type="scientific">Blastopirellula marina</name>
    <dbReference type="NCBI Taxonomy" id="124"/>
    <lineage>
        <taxon>Bacteria</taxon>
        <taxon>Pseudomonadati</taxon>
        <taxon>Planctomycetota</taxon>
        <taxon>Planctomycetia</taxon>
        <taxon>Pirellulales</taxon>
        <taxon>Pirellulaceae</taxon>
        <taxon>Blastopirellula</taxon>
    </lineage>
</organism>
<evidence type="ECO:0000313" key="1">
    <source>
        <dbReference type="EMBL" id="PQO30164.1"/>
    </source>
</evidence>
<name>A0A2S8FE10_9BACT</name>